<keyword evidence="2" id="KW-1185">Reference proteome</keyword>
<organism evidence="1 2">
    <name type="scientific">Scutellospora calospora</name>
    <dbReference type="NCBI Taxonomy" id="85575"/>
    <lineage>
        <taxon>Eukaryota</taxon>
        <taxon>Fungi</taxon>
        <taxon>Fungi incertae sedis</taxon>
        <taxon>Mucoromycota</taxon>
        <taxon>Glomeromycotina</taxon>
        <taxon>Glomeromycetes</taxon>
        <taxon>Diversisporales</taxon>
        <taxon>Gigasporaceae</taxon>
        <taxon>Scutellospora</taxon>
    </lineage>
</organism>
<accession>A0ACA9LPN6</accession>
<feature type="non-terminal residue" evidence="1">
    <location>
        <position position="1"/>
    </location>
</feature>
<protein>
    <submittedName>
        <fullName evidence="1">4168_t:CDS:1</fullName>
    </submittedName>
</protein>
<dbReference type="EMBL" id="CAJVPM010007234">
    <property type="protein sequence ID" value="CAG8543436.1"/>
    <property type="molecule type" value="Genomic_DNA"/>
</dbReference>
<proteinExistence type="predicted"/>
<dbReference type="Proteomes" id="UP000789860">
    <property type="component" value="Unassembled WGS sequence"/>
</dbReference>
<comment type="caution">
    <text evidence="1">The sequence shown here is derived from an EMBL/GenBank/DDBJ whole genome shotgun (WGS) entry which is preliminary data.</text>
</comment>
<evidence type="ECO:0000313" key="1">
    <source>
        <dbReference type="EMBL" id="CAG8543436.1"/>
    </source>
</evidence>
<reference evidence="1" key="1">
    <citation type="submission" date="2021-06" db="EMBL/GenBank/DDBJ databases">
        <authorList>
            <person name="Kallberg Y."/>
            <person name="Tangrot J."/>
            <person name="Rosling A."/>
        </authorList>
    </citation>
    <scope>NUCLEOTIDE SEQUENCE</scope>
    <source>
        <strain evidence="1">AU212A</strain>
    </source>
</reference>
<name>A0ACA9LPN6_9GLOM</name>
<sequence>NSNEASLENTVMNIEFDKIENNNNNLEEQFEKNIMQIIENIDNFNTNDQIKKL</sequence>
<gene>
    <name evidence="1" type="ORF">SCALOS_LOCUS4924</name>
</gene>
<evidence type="ECO:0000313" key="2">
    <source>
        <dbReference type="Proteomes" id="UP000789860"/>
    </source>
</evidence>